<dbReference type="Proteomes" id="UP001206895">
    <property type="component" value="Unassembled WGS sequence"/>
</dbReference>
<dbReference type="PRINTS" id="PR00111">
    <property type="entry name" value="ABHYDROLASE"/>
</dbReference>
<evidence type="ECO:0000313" key="3">
    <source>
        <dbReference type="Proteomes" id="UP001206895"/>
    </source>
</evidence>
<sequence length="308" mass="33288">MSAPDNADPAFGPDWRHFPWDEVTRDVEVDARRVHLVDLDQAGDNTDVLIFVHGISASWRWFIEILPEVAETHRAIAIDLPGFGNSEMSWRKTGFTALAEAVAGVCAALSVDRAIIIGHSMGSIVATRLAIDRPDLVERLVITGGPVLSLTGLARHPVQTFLAQPRSVATLLTELMTIGVPLPAPVSRMVASSPRPLKLALGPFLAHPERLDPELMHHVMSALGAPGSFPALLSTIGDDPGTDLHRITCPTKIIRGPEDPLSPPADVDRFLATVGTASAVEIPETGHWPHIEKPSEFLRELEAFLLEA</sequence>
<gene>
    <name evidence="2" type="ORF">LX13_001379</name>
</gene>
<dbReference type="Gene3D" id="3.40.50.1820">
    <property type="entry name" value="alpha/beta hydrolase"/>
    <property type="match status" value="1"/>
</dbReference>
<dbReference type="InterPro" id="IPR000073">
    <property type="entry name" value="AB_hydrolase_1"/>
</dbReference>
<dbReference type="InterPro" id="IPR029058">
    <property type="entry name" value="AB_hydrolase_fold"/>
</dbReference>
<dbReference type="EMBL" id="JAMTCJ010000002">
    <property type="protein sequence ID" value="MCP2175560.1"/>
    <property type="molecule type" value="Genomic_DNA"/>
</dbReference>
<keyword evidence="3" id="KW-1185">Reference proteome</keyword>
<dbReference type="Pfam" id="PF12697">
    <property type="entry name" value="Abhydrolase_6"/>
    <property type="match status" value="1"/>
</dbReference>
<dbReference type="InterPro" id="IPR050266">
    <property type="entry name" value="AB_hydrolase_sf"/>
</dbReference>
<comment type="caution">
    <text evidence="2">The sequence shown here is derived from an EMBL/GenBank/DDBJ whole genome shotgun (WGS) entry which is preliminary data.</text>
</comment>
<dbReference type="SUPFAM" id="SSF53474">
    <property type="entry name" value="alpha/beta-Hydrolases"/>
    <property type="match status" value="1"/>
</dbReference>
<evidence type="ECO:0000313" key="2">
    <source>
        <dbReference type="EMBL" id="MCP2175560.1"/>
    </source>
</evidence>
<protein>
    <submittedName>
        <fullName evidence="2">Pimeloyl-ACP methyl ester carboxylesterase</fullName>
    </submittedName>
</protein>
<feature type="domain" description="AB hydrolase-1" evidence="1">
    <location>
        <begin position="49"/>
        <end position="298"/>
    </location>
</feature>
<dbReference type="PANTHER" id="PTHR43798:SF5">
    <property type="entry name" value="MONOACYLGLYCEROL LIPASE ABHD6"/>
    <property type="match status" value="1"/>
</dbReference>
<evidence type="ECO:0000259" key="1">
    <source>
        <dbReference type="Pfam" id="PF12697"/>
    </source>
</evidence>
<organism evidence="2 3">
    <name type="scientific">Williamsia maris</name>
    <dbReference type="NCBI Taxonomy" id="72806"/>
    <lineage>
        <taxon>Bacteria</taxon>
        <taxon>Bacillati</taxon>
        <taxon>Actinomycetota</taxon>
        <taxon>Actinomycetes</taxon>
        <taxon>Mycobacteriales</taxon>
        <taxon>Nocardiaceae</taxon>
        <taxon>Williamsia</taxon>
    </lineage>
</organism>
<reference evidence="2 3" key="1">
    <citation type="submission" date="2022-06" db="EMBL/GenBank/DDBJ databases">
        <title>Genomic Encyclopedia of Archaeal and Bacterial Type Strains, Phase II (KMG-II): from individual species to whole genera.</title>
        <authorList>
            <person name="Goeker M."/>
        </authorList>
    </citation>
    <scope>NUCLEOTIDE SEQUENCE [LARGE SCALE GENOMIC DNA]</scope>
    <source>
        <strain evidence="2 3">DSM 44693</strain>
    </source>
</reference>
<proteinExistence type="predicted"/>
<dbReference type="PANTHER" id="PTHR43798">
    <property type="entry name" value="MONOACYLGLYCEROL LIPASE"/>
    <property type="match status" value="1"/>
</dbReference>
<accession>A0ABT1HF11</accession>
<dbReference type="PRINTS" id="PR00412">
    <property type="entry name" value="EPOXHYDRLASE"/>
</dbReference>
<name>A0ABT1HF11_9NOCA</name>
<dbReference type="InterPro" id="IPR000639">
    <property type="entry name" value="Epox_hydrolase-like"/>
</dbReference>